<protein>
    <recommendedName>
        <fullName evidence="1">ISXO2-like transposase domain-containing protein</fullName>
    </recommendedName>
</protein>
<proteinExistence type="predicted"/>
<organism evidence="2 3">
    <name type="scientific">Noviluteimonas caseinilytica</name>
    <dbReference type="NCBI Taxonomy" id="2675101"/>
    <lineage>
        <taxon>Bacteria</taxon>
        <taxon>Pseudomonadati</taxon>
        <taxon>Pseudomonadota</taxon>
        <taxon>Gammaproteobacteria</taxon>
        <taxon>Lysobacterales</taxon>
        <taxon>Lysobacteraceae</taxon>
        <taxon>Noviluteimonas</taxon>
    </lineage>
</organism>
<gene>
    <name evidence="2" type="ORF">LYSCAS_21620</name>
</gene>
<dbReference type="Pfam" id="PF12762">
    <property type="entry name" value="DDE_Tnp_IS1595"/>
    <property type="match status" value="1"/>
</dbReference>
<dbReference type="Proteomes" id="UP000681317">
    <property type="component" value="Chromosome"/>
</dbReference>
<evidence type="ECO:0000259" key="1">
    <source>
        <dbReference type="Pfam" id="PF12762"/>
    </source>
</evidence>
<feature type="domain" description="ISXO2-like transposase" evidence="1">
    <location>
        <begin position="13"/>
        <end position="44"/>
    </location>
</feature>
<sequence length="66" mass="7404">MSTSGRKPSLASFSLLERGLVGTFHHVGEQHLQRYVTELDFRWNTHQDGPHRCGTRAQLALKSISG</sequence>
<name>A0ABN6FTX9_9GAMM</name>
<reference evidence="2 3" key="1">
    <citation type="submission" date="2021-03" db="EMBL/GenBank/DDBJ databases">
        <title>Complete Genome Sequences of Two Lysobacter Strains Isolated from Sea Water (Lysobacter caseinilyticus) and Soil (Lysobacter helvus) in South Korea.</title>
        <authorList>
            <person name="Watanabe Y."/>
            <person name="Arakawa K."/>
        </authorList>
    </citation>
    <scope>NUCLEOTIDE SEQUENCE [LARGE SCALE GENOMIC DNA]</scope>
    <source>
        <strain evidence="2 3">KVB24</strain>
    </source>
</reference>
<dbReference type="EMBL" id="AP024545">
    <property type="protein sequence ID" value="BCT93138.1"/>
    <property type="molecule type" value="Genomic_DNA"/>
</dbReference>
<evidence type="ECO:0000313" key="2">
    <source>
        <dbReference type="EMBL" id="BCT93138.1"/>
    </source>
</evidence>
<keyword evidence="3" id="KW-1185">Reference proteome</keyword>
<evidence type="ECO:0000313" key="3">
    <source>
        <dbReference type="Proteomes" id="UP000681317"/>
    </source>
</evidence>
<accession>A0ABN6FTX9</accession>
<dbReference type="InterPro" id="IPR024445">
    <property type="entry name" value="Tnp_ISXO2-like"/>
</dbReference>